<feature type="region of interest" description="Disordered" evidence="1">
    <location>
        <begin position="1"/>
        <end position="27"/>
    </location>
</feature>
<evidence type="ECO:0000256" key="1">
    <source>
        <dbReference type="SAM" id="MobiDB-lite"/>
    </source>
</evidence>
<feature type="compositionally biased region" description="Polar residues" evidence="1">
    <location>
        <begin position="1"/>
        <end position="11"/>
    </location>
</feature>
<accession>A0ABS6Y2P3</accession>
<name>A0ABS6Y2P3_9BACT</name>
<proteinExistence type="predicted"/>
<protein>
    <recommendedName>
        <fullName evidence="4">DUF2262 domain-containing protein</fullName>
    </recommendedName>
</protein>
<evidence type="ECO:0008006" key="4">
    <source>
        <dbReference type="Google" id="ProtNLM"/>
    </source>
</evidence>
<evidence type="ECO:0000313" key="3">
    <source>
        <dbReference type="Proteomes" id="UP000812077"/>
    </source>
</evidence>
<dbReference type="RefSeq" id="WP_219432611.1">
    <property type="nucleotide sequence ID" value="NZ_CBDEIC010000040.1"/>
</dbReference>
<reference evidence="2 3" key="1">
    <citation type="submission" date="2021-07" db="EMBL/GenBank/DDBJ databases">
        <title>Genomic diversity and antimicrobial resistance of Prevotella spp. isolated from chronic lung disease airways.</title>
        <authorList>
            <person name="Webb K.A."/>
            <person name="Olagoke O.S."/>
            <person name="Baird T."/>
            <person name="Neill J."/>
            <person name="Pham A."/>
            <person name="Wells T.J."/>
            <person name="Ramsay K.A."/>
            <person name="Bell S.C."/>
            <person name="Sarovich D.S."/>
            <person name="Price E.P."/>
        </authorList>
    </citation>
    <scope>NUCLEOTIDE SEQUENCE [LARGE SCALE GENOMIC DNA]</scope>
    <source>
        <strain evidence="2 3">SCHI0027.S.6</strain>
    </source>
</reference>
<evidence type="ECO:0000313" key="2">
    <source>
        <dbReference type="EMBL" id="MBW4753764.1"/>
    </source>
</evidence>
<organism evidence="2 3">
    <name type="scientific">Prevotella melaninogenica</name>
    <dbReference type="NCBI Taxonomy" id="28132"/>
    <lineage>
        <taxon>Bacteria</taxon>
        <taxon>Pseudomonadati</taxon>
        <taxon>Bacteroidota</taxon>
        <taxon>Bacteroidia</taxon>
        <taxon>Bacteroidales</taxon>
        <taxon>Prevotellaceae</taxon>
        <taxon>Prevotella</taxon>
    </lineage>
</organism>
<gene>
    <name evidence="2" type="ORF">KZO77_01745</name>
</gene>
<sequence>MVSISDIQNDSYHWGTEDSHANNTETANDFIKNELPPNVDVYFQDENYLEFIFEDGKYYSATIFGNGDFTHHQANFEFIK</sequence>
<comment type="caution">
    <text evidence="2">The sequence shown here is derived from an EMBL/GenBank/DDBJ whole genome shotgun (WGS) entry which is preliminary data.</text>
</comment>
<dbReference type="Proteomes" id="UP000812077">
    <property type="component" value="Unassembled WGS sequence"/>
</dbReference>
<keyword evidence="3" id="KW-1185">Reference proteome</keyword>
<dbReference type="EMBL" id="JAHXCP010000001">
    <property type="protein sequence ID" value="MBW4753764.1"/>
    <property type="molecule type" value="Genomic_DNA"/>
</dbReference>